<organism evidence="2 3">
    <name type="scientific">Diaporthe helianthi</name>
    <dbReference type="NCBI Taxonomy" id="158607"/>
    <lineage>
        <taxon>Eukaryota</taxon>
        <taxon>Fungi</taxon>
        <taxon>Dikarya</taxon>
        <taxon>Ascomycota</taxon>
        <taxon>Pezizomycotina</taxon>
        <taxon>Sordariomycetes</taxon>
        <taxon>Sordariomycetidae</taxon>
        <taxon>Diaporthales</taxon>
        <taxon>Diaporthaceae</taxon>
        <taxon>Diaporthe</taxon>
    </lineage>
</organism>
<keyword evidence="3" id="KW-1185">Reference proteome</keyword>
<dbReference type="Proteomes" id="UP000094444">
    <property type="component" value="Unassembled WGS sequence"/>
</dbReference>
<feature type="region of interest" description="Disordered" evidence="1">
    <location>
        <begin position="22"/>
        <end position="53"/>
    </location>
</feature>
<accession>A0A2P5HQN9</accession>
<dbReference type="EMBL" id="MAVT02000978">
    <property type="protein sequence ID" value="POS72535.1"/>
    <property type="molecule type" value="Genomic_DNA"/>
</dbReference>
<sequence>MVRPSCGLGDLIALQNRISLKGKRNHRVQSSAKRQPDHNLIQGPGRGSTAENRHEWAEAEELEVVRLYANVQVKRHQGKVVYRAALSTTSSLPFHPSTHHMDRCNSPLWSGQGIADLVQCLGNQQPATSNQMHISYSVVELWHPGDYGAIAAVDLSEPRVGGTRNTPRHFAPGCLGTFTVPQSSMVAHQELGSRADRLVAPLWLARRLPSPVSRLPPTVSAAGHTHPVHMSTCPPNTPPIDLDSQRRARQIFTGM</sequence>
<evidence type="ECO:0000313" key="3">
    <source>
        <dbReference type="Proteomes" id="UP000094444"/>
    </source>
</evidence>
<proteinExistence type="predicted"/>
<evidence type="ECO:0000256" key="1">
    <source>
        <dbReference type="SAM" id="MobiDB-lite"/>
    </source>
</evidence>
<feature type="region of interest" description="Disordered" evidence="1">
    <location>
        <begin position="219"/>
        <end position="240"/>
    </location>
</feature>
<reference evidence="2" key="1">
    <citation type="submission" date="2017-09" db="EMBL/GenBank/DDBJ databases">
        <title>Polyketide synthases of a Diaporthe helianthi virulent isolate.</title>
        <authorList>
            <person name="Baroncelli R."/>
        </authorList>
    </citation>
    <scope>NUCLEOTIDE SEQUENCE [LARGE SCALE GENOMIC DNA]</scope>
    <source>
        <strain evidence="2">7/96</strain>
    </source>
</reference>
<dbReference type="InParanoid" id="A0A2P5HQN9"/>
<evidence type="ECO:0000313" key="2">
    <source>
        <dbReference type="EMBL" id="POS72535.1"/>
    </source>
</evidence>
<gene>
    <name evidence="2" type="ORF">DHEL01_v209070</name>
</gene>
<protein>
    <submittedName>
        <fullName evidence="2">Uncharacterized protein</fullName>
    </submittedName>
</protein>
<dbReference type="AlphaFoldDB" id="A0A2P5HQN9"/>
<name>A0A2P5HQN9_DIAHE</name>
<comment type="caution">
    <text evidence="2">The sequence shown here is derived from an EMBL/GenBank/DDBJ whole genome shotgun (WGS) entry which is preliminary data.</text>
</comment>